<organism evidence="10 11">
    <name type="scientific">Tissierella carlieri</name>
    <dbReference type="NCBI Taxonomy" id="689904"/>
    <lineage>
        <taxon>Bacteria</taxon>
        <taxon>Bacillati</taxon>
        <taxon>Bacillota</taxon>
        <taxon>Tissierellia</taxon>
        <taxon>Tissierellales</taxon>
        <taxon>Tissierellaceae</taxon>
        <taxon>Tissierella</taxon>
    </lineage>
</organism>
<keyword evidence="11" id="KW-1185">Reference proteome</keyword>
<dbReference type="Proteomes" id="UP001524478">
    <property type="component" value="Unassembled WGS sequence"/>
</dbReference>
<evidence type="ECO:0000256" key="5">
    <source>
        <dbReference type="ARBA" id="ARBA00023136"/>
    </source>
</evidence>
<keyword evidence="4 7" id="KW-1133">Transmembrane helix</keyword>
<protein>
    <submittedName>
        <fullName evidence="10">FtsX-like permease family protein</fullName>
    </submittedName>
</protein>
<dbReference type="InterPro" id="IPR050250">
    <property type="entry name" value="Macrolide_Exporter_MacB"/>
</dbReference>
<evidence type="ECO:0000259" key="8">
    <source>
        <dbReference type="Pfam" id="PF02687"/>
    </source>
</evidence>
<dbReference type="InterPro" id="IPR003838">
    <property type="entry name" value="ABC3_permease_C"/>
</dbReference>
<feature type="domain" description="ABC3 transporter permease C-terminal" evidence="8">
    <location>
        <begin position="251"/>
        <end position="374"/>
    </location>
</feature>
<feature type="transmembrane region" description="Helical" evidence="7">
    <location>
        <begin position="245"/>
        <end position="265"/>
    </location>
</feature>
<feature type="domain" description="MacB-like periplasmic core" evidence="9">
    <location>
        <begin position="21"/>
        <end position="215"/>
    </location>
</feature>
<feature type="transmembrane region" description="Helical" evidence="7">
    <location>
        <begin position="342"/>
        <end position="364"/>
    </location>
</feature>
<feature type="transmembrane region" description="Helical" evidence="7">
    <location>
        <begin position="417"/>
        <end position="441"/>
    </location>
</feature>
<evidence type="ECO:0000256" key="1">
    <source>
        <dbReference type="ARBA" id="ARBA00004651"/>
    </source>
</evidence>
<evidence type="ECO:0000256" key="2">
    <source>
        <dbReference type="ARBA" id="ARBA00022475"/>
    </source>
</evidence>
<evidence type="ECO:0000256" key="6">
    <source>
        <dbReference type="ARBA" id="ARBA00038076"/>
    </source>
</evidence>
<dbReference type="PANTHER" id="PTHR30572:SF4">
    <property type="entry name" value="ABC TRANSPORTER PERMEASE YTRF"/>
    <property type="match status" value="1"/>
</dbReference>
<evidence type="ECO:0000313" key="10">
    <source>
        <dbReference type="EMBL" id="MCQ4925124.1"/>
    </source>
</evidence>
<sequence length="776" mass="85870">MKSYLNLVGEYAKVHKKKNRITITCVVIAVCLVTAIFGMADMEVRTRKVSAIKEYGNFHISIKNIDDETSKLIGNRADVEDSGWVQRVHDGTLKEKSLAVMGGEESISREMGIDIEEGRFPKNVNEALFDRQAMEQFDISLGDTVSVTLSDGRANKYIIVGVYGDFAQLKSQDSHGLYLSNEGIREITDNTDGSRYYVQFKKGVNIRRSIDEIKANFHLVDEQVSENTVLLALVGQSHDSYMMKLYMVAAVLFVLVLAAGVFMIASSFNMSILERIQFFGMLRCLGASKAQIKRFVLLEGINFSLKGIPIGLVLGIVIVWASSGFLKYVNPVYFKDMPLFAISWPSLIAGIIVGFVTVILASLAPCKKAAKVSPLSAVSGNINQNNAPQSKTAAKTNRISVDIAMGIHHAFASKKNILLMTGSFAISIILFLSFSVMVNFMHQALKPLRPYTPDISIISIDNTPSLDTGLFEQLKKDSNIKRVYGRMFAYDIPAASKHDNGKINLISYEENQFNWAKKQLVQGSIDEVVKGTDSVLIVYSEDLTWKLGDSITLKFSSGEKKIKIGGILSDSPFDSDQGTQNIICSEKLFQELTGEEGYTIIDMQLKKGVDNNAVSQIRSLTTASQMKFSDMRQSNEETKAMFYSFAIFIYGFLLLIASITIFNIINSINMSVAGRMNQYGVMRAVGMSGKQLNRLVLAEASTYAVCGCITGCILGLPLHQLIFHSMITSRWGIEWEIPFAVLGVIIMITVLSTILSVIKPVKKIRKMDIVNVVNAQ</sequence>
<evidence type="ECO:0000256" key="7">
    <source>
        <dbReference type="SAM" id="Phobius"/>
    </source>
</evidence>
<feature type="transmembrane region" description="Helical" evidence="7">
    <location>
        <begin position="695"/>
        <end position="717"/>
    </location>
</feature>
<feature type="transmembrane region" description="Helical" evidence="7">
    <location>
        <begin position="303"/>
        <end position="322"/>
    </location>
</feature>
<keyword evidence="2" id="KW-1003">Cell membrane</keyword>
<dbReference type="InterPro" id="IPR025857">
    <property type="entry name" value="MacB_PCD"/>
</dbReference>
<dbReference type="PANTHER" id="PTHR30572">
    <property type="entry name" value="MEMBRANE COMPONENT OF TRANSPORTER-RELATED"/>
    <property type="match status" value="1"/>
</dbReference>
<feature type="domain" description="ABC3 transporter permease C-terminal" evidence="8">
    <location>
        <begin position="652"/>
        <end position="768"/>
    </location>
</feature>
<evidence type="ECO:0000256" key="3">
    <source>
        <dbReference type="ARBA" id="ARBA00022692"/>
    </source>
</evidence>
<feature type="transmembrane region" description="Helical" evidence="7">
    <location>
        <begin position="21"/>
        <end position="40"/>
    </location>
</feature>
<accession>A0ABT1SFD5</accession>
<evidence type="ECO:0000259" key="9">
    <source>
        <dbReference type="Pfam" id="PF12704"/>
    </source>
</evidence>
<evidence type="ECO:0000313" key="11">
    <source>
        <dbReference type="Proteomes" id="UP001524478"/>
    </source>
</evidence>
<comment type="caution">
    <text evidence="10">The sequence shown here is derived from an EMBL/GenBank/DDBJ whole genome shotgun (WGS) entry which is preliminary data.</text>
</comment>
<keyword evidence="3 7" id="KW-0812">Transmembrane</keyword>
<keyword evidence="5 7" id="KW-0472">Membrane</keyword>
<dbReference type="Pfam" id="PF12704">
    <property type="entry name" value="MacB_PCD"/>
    <property type="match status" value="1"/>
</dbReference>
<dbReference type="EMBL" id="JANGAC010000018">
    <property type="protein sequence ID" value="MCQ4925124.1"/>
    <property type="molecule type" value="Genomic_DNA"/>
</dbReference>
<feature type="transmembrane region" description="Helical" evidence="7">
    <location>
        <begin position="641"/>
        <end position="665"/>
    </location>
</feature>
<comment type="similarity">
    <text evidence="6">Belongs to the ABC-4 integral membrane protein family.</text>
</comment>
<evidence type="ECO:0000256" key="4">
    <source>
        <dbReference type="ARBA" id="ARBA00022989"/>
    </source>
</evidence>
<gene>
    <name evidence="10" type="ORF">NE686_18625</name>
</gene>
<comment type="subcellular location">
    <subcellularLocation>
        <location evidence="1">Cell membrane</location>
        <topology evidence="1">Multi-pass membrane protein</topology>
    </subcellularLocation>
</comment>
<name>A0ABT1SFD5_9FIRM</name>
<feature type="transmembrane region" description="Helical" evidence="7">
    <location>
        <begin position="737"/>
        <end position="758"/>
    </location>
</feature>
<reference evidence="10 11" key="1">
    <citation type="submission" date="2022-06" db="EMBL/GenBank/DDBJ databases">
        <title>Isolation of gut microbiota from human fecal samples.</title>
        <authorList>
            <person name="Pamer E.G."/>
            <person name="Barat B."/>
            <person name="Waligurski E."/>
            <person name="Medina S."/>
            <person name="Paddock L."/>
            <person name="Mostad J."/>
        </authorList>
    </citation>
    <scope>NUCLEOTIDE SEQUENCE [LARGE SCALE GENOMIC DNA]</scope>
    <source>
        <strain evidence="10 11">DFI.7.95</strain>
    </source>
</reference>
<dbReference type="Pfam" id="PF02687">
    <property type="entry name" value="FtsX"/>
    <property type="match status" value="2"/>
</dbReference>
<proteinExistence type="inferred from homology"/>